<feature type="region of interest" description="Disordered" evidence="2">
    <location>
        <begin position="570"/>
        <end position="590"/>
    </location>
</feature>
<dbReference type="SMART" id="SM00028">
    <property type="entry name" value="TPR"/>
    <property type="match status" value="8"/>
</dbReference>
<dbReference type="Gene3D" id="1.25.40.10">
    <property type="entry name" value="Tetratricopeptide repeat domain"/>
    <property type="match status" value="4"/>
</dbReference>
<dbReference type="Pfam" id="PF14559">
    <property type="entry name" value="TPR_19"/>
    <property type="match status" value="1"/>
</dbReference>
<sequence>MNIKASIYTLLLSIVPFGSVLAQPASLQIGDTTTAENKTIEGKEARTDELFFEAITAHRHGDNATAATLLTQFIAERPKVAAAHSEMARIHAERKNMDAAMQSMKKAIALDTNNKWYQEIYAALLDSAKNYAGAADVYAQLSRRDVRDKDYPGLAAEAYEKAGKKEEALKYLDIALQRNMDDEELMVRKLRLYLGMNKPEKATEVVEQMIANEPRNGEYYRLLGRLYDNNNMTAKATTLYEQALKKLPNDAFVQSGIAEHALKMGDTTRYTTYIRKAITNPYAETDVQVDILRDYIQGAPNPAAALADALPVVEQLAAQDPGDAAIQELNTSILEYYGETLENSGKKDSAAIIYKRIVALRPGTYDAWGHLLNVYLEKQYADSLIKYTEKAMRLFPNQAIVHFYNGLGYMNKDNNPAAIKALNRAIDLQPDNNKDALAAMYSTLGDVYYTAKQYIRSDEAFDKALAIDPANTNVLNNYSYYLSERGLRLDDAEKMSKRALELRPDEGTYLDTYGWILYKKGDLKQAKVFIQKAIDIAGSNADGTLYDHLGDVLYKLNEKDKAVEAWKKAKEKGTDDKNIDKKIGEGKLYE</sequence>
<protein>
    <submittedName>
        <fullName evidence="4">Tetratricopeptide repeat protein</fullName>
    </submittedName>
</protein>
<feature type="repeat" description="TPR" evidence="1">
    <location>
        <begin position="399"/>
        <end position="432"/>
    </location>
</feature>
<keyword evidence="3" id="KW-0732">Signal</keyword>
<feature type="chain" id="PRO_5045274798" evidence="3">
    <location>
        <begin position="23"/>
        <end position="590"/>
    </location>
</feature>
<dbReference type="EMBL" id="BAABFA010000023">
    <property type="protein sequence ID" value="GAA4469269.1"/>
    <property type="molecule type" value="Genomic_DNA"/>
</dbReference>
<evidence type="ECO:0000256" key="1">
    <source>
        <dbReference type="PROSITE-ProRule" id="PRU00339"/>
    </source>
</evidence>
<evidence type="ECO:0000256" key="3">
    <source>
        <dbReference type="SAM" id="SignalP"/>
    </source>
</evidence>
<name>A0ABP8NLF1_9BACT</name>
<feature type="signal peptide" evidence="3">
    <location>
        <begin position="1"/>
        <end position="22"/>
    </location>
</feature>
<dbReference type="SUPFAM" id="SSF48452">
    <property type="entry name" value="TPR-like"/>
    <property type="match status" value="3"/>
</dbReference>
<dbReference type="InterPro" id="IPR011990">
    <property type="entry name" value="TPR-like_helical_dom_sf"/>
</dbReference>
<dbReference type="PANTHER" id="PTHR12558:SF13">
    <property type="entry name" value="CELL DIVISION CYCLE PROTEIN 27 HOMOLOG"/>
    <property type="match status" value="1"/>
</dbReference>
<comment type="caution">
    <text evidence="4">The sequence shown here is derived from an EMBL/GenBank/DDBJ whole genome shotgun (WGS) entry which is preliminary data.</text>
</comment>
<dbReference type="InterPro" id="IPR019734">
    <property type="entry name" value="TPR_rpt"/>
</dbReference>
<feature type="repeat" description="TPR" evidence="1">
    <location>
        <begin position="81"/>
        <end position="114"/>
    </location>
</feature>
<organism evidence="4 5">
    <name type="scientific">Nemorincola caseinilytica</name>
    <dbReference type="NCBI Taxonomy" id="2054315"/>
    <lineage>
        <taxon>Bacteria</taxon>
        <taxon>Pseudomonadati</taxon>
        <taxon>Bacteroidota</taxon>
        <taxon>Chitinophagia</taxon>
        <taxon>Chitinophagales</taxon>
        <taxon>Chitinophagaceae</taxon>
        <taxon>Nemorincola</taxon>
    </lineage>
</organism>
<accession>A0ABP8NLF1</accession>
<dbReference type="Pfam" id="PF13181">
    <property type="entry name" value="TPR_8"/>
    <property type="match status" value="2"/>
</dbReference>
<reference evidence="5" key="1">
    <citation type="journal article" date="2019" name="Int. J. Syst. Evol. Microbiol.">
        <title>The Global Catalogue of Microorganisms (GCM) 10K type strain sequencing project: providing services to taxonomists for standard genome sequencing and annotation.</title>
        <authorList>
            <consortium name="The Broad Institute Genomics Platform"/>
            <consortium name="The Broad Institute Genome Sequencing Center for Infectious Disease"/>
            <person name="Wu L."/>
            <person name="Ma J."/>
        </authorList>
    </citation>
    <scope>NUCLEOTIDE SEQUENCE [LARGE SCALE GENOMIC DNA]</scope>
    <source>
        <strain evidence="5">JCM 32105</strain>
    </source>
</reference>
<dbReference type="PANTHER" id="PTHR12558">
    <property type="entry name" value="CELL DIVISION CYCLE 16,23,27"/>
    <property type="match status" value="1"/>
</dbReference>
<keyword evidence="1" id="KW-0802">TPR repeat</keyword>
<keyword evidence="5" id="KW-1185">Reference proteome</keyword>
<feature type="repeat" description="TPR" evidence="1">
    <location>
        <begin position="438"/>
        <end position="471"/>
    </location>
</feature>
<dbReference type="Pfam" id="PF13432">
    <property type="entry name" value="TPR_16"/>
    <property type="match status" value="1"/>
</dbReference>
<dbReference type="RefSeq" id="WP_345084556.1">
    <property type="nucleotide sequence ID" value="NZ_BAABFA010000023.1"/>
</dbReference>
<gene>
    <name evidence="4" type="ORF">GCM10023093_28390</name>
</gene>
<feature type="repeat" description="TPR" evidence="1">
    <location>
        <begin position="217"/>
        <end position="250"/>
    </location>
</feature>
<dbReference type="Proteomes" id="UP001500067">
    <property type="component" value="Unassembled WGS sequence"/>
</dbReference>
<evidence type="ECO:0000256" key="2">
    <source>
        <dbReference type="SAM" id="MobiDB-lite"/>
    </source>
</evidence>
<dbReference type="PROSITE" id="PS50005">
    <property type="entry name" value="TPR"/>
    <property type="match status" value="4"/>
</dbReference>
<proteinExistence type="predicted"/>
<evidence type="ECO:0000313" key="4">
    <source>
        <dbReference type="EMBL" id="GAA4469269.1"/>
    </source>
</evidence>
<evidence type="ECO:0000313" key="5">
    <source>
        <dbReference type="Proteomes" id="UP001500067"/>
    </source>
</evidence>